<dbReference type="SFLD" id="SFLDG01129">
    <property type="entry name" value="C1.5:_HAD__Beta-PGM__Phosphata"/>
    <property type="match status" value="1"/>
</dbReference>
<dbReference type="Pfam" id="PF00702">
    <property type="entry name" value="Hydrolase"/>
    <property type="match status" value="1"/>
</dbReference>
<dbReference type="Proteomes" id="UP000001175">
    <property type="component" value="Chromosome"/>
</dbReference>
<organism evidence="2 3">
    <name type="scientific">Synechococcus sp. (strain ATCC 27144 / PCC 6301 / SAUG 1402/1)</name>
    <name type="common">Anacystis nidulans</name>
    <dbReference type="NCBI Taxonomy" id="269084"/>
    <lineage>
        <taxon>Bacteria</taxon>
        <taxon>Bacillati</taxon>
        <taxon>Cyanobacteriota</taxon>
        <taxon>Cyanophyceae</taxon>
        <taxon>Synechococcales</taxon>
        <taxon>Synechococcaceae</taxon>
        <taxon>Synechococcus</taxon>
    </lineage>
</organism>
<gene>
    <name evidence="2" type="ordered locus">syc0204_d</name>
</gene>
<dbReference type="SFLD" id="SFLDS00003">
    <property type="entry name" value="Haloacid_Dehalogenase"/>
    <property type="match status" value="1"/>
</dbReference>
<dbReference type="PANTHER" id="PTHR18901">
    <property type="entry name" value="2-DEOXYGLUCOSE-6-PHOSPHATE PHOSPHATASE 2"/>
    <property type="match status" value="1"/>
</dbReference>
<dbReference type="InterPro" id="IPR006439">
    <property type="entry name" value="HAD-SF_hydro_IA"/>
</dbReference>
<sequence>MAETCLNTGEKARSPPENHTQSLWGTGRHVVFFDRPMPQAVIYDLDGLLLDTEPIHAQVYDEVAQQFGVQLDPAFQAKLRGRPSRETSRLIVETLNLPVTPAEFLAIRKPIIEARVAQSPARPGAAELVQALHQRQFPQAIATSSTQPAFAIKTQQHQHWFRLIETVVCGDDPQLERPKPAPDIFWLAAKRLGVKPEACLVFEDSVSGVRAALEAGMTVIAVPDPADRDRLPSEVHYCLESLADLLDRDRYPDLLADLTALPALPR</sequence>
<dbReference type="GO" id="GO:0016791">
    <property type="term" value="F:phosphatase activity"/>
    <property type="evidence" value="ECO:0007669"/>
    <property type="project" value="TreeGrafter"/>
</dbReference>
<dbReference type="eggNOG" id="COG0637">
    <property type="taxonomic scope" value="Bacteria"/>
</dbReference>
<accession>A0A0H3K023</accession>
<proteinExistence type="predicted"/>
<protein>
    <recommendedName>
        <fullName evidence="4">HAD-superfamily hydrolase, subfamily IA, variant 3</fullName>
    </recommendedName>
</protein>
<dbReference type="SFLD" id="SFLDG01135">
    <property type="entry name" value="C1.5.6:_HAD__Beta-PGM__Phospha"/>
    <property type="match status" value="1"/>
</dbReference>
<dbReference type="SUPFAM" id="SSF56784">
    <property type="entry name" value="HAD-like"/>
    <property type="match status" value="1"/>
</dbReference>
<evidence type="ECO:0000256" key="1">
    <source>
        <dbReference type="SAM" id="MobiDB-lite"/>
    </source>
</evidence>
<dbReference type="Gene3D" id="3.40.50.1000">
    <property type="entry name" value="HAD superfamily/HAD-like"/>
    <property type="match status" value="1"/>
</dbReference>
<dbReference type="InterPro" id="IPR023214">
    <property type="entry name" value="HAD_sf"/>
</dbReference>
<evidence type="ECO:0000313" key="2">
    <source>
        <dbReference type="EMBL" id="BAD78394.1"/>
    </source>
</evidence>
<dbReference type="KEGG" id="syc:syc0204_d"/>
<feature type="region of interest" description="Disordered" evidence="1">
    <location>
        <begin position="1"/>
        <end position="21"/>
    </location>
</feature>
<reference evidence="2 3" key="1">
    <citation type="journal article" date="2007" name="Photosyn. Res.">
        <title>Complete nucleotide sequence of the freshwater unicellular cyanobacterium Synechococcus elongatus PCC 6301 chromosome: gene content and organization.</title>
        <authorList>
            <person name="Sugita C."/>
            <person name="Ogata K."/>
            <person name="Shikata M."/>
            <person name="Jikuya H."/>
            <person name="Takano J."/>
            <person name="Furumichi M."/>
            <person name="Kanehisa M."/>
            <person name="Omata T."/>
            <person name="Sugiura M."/>
            <person name="Sugita M."/>
        </authorList>
    </citation>
    <scope>NUCLEOTIDE SEQUENCE [LARGE SCALE GENOMIC DNA]</scope>
    <source>
        <strain evidence="3">ATCC 27144 / PCC 6301 / SAUG 1402/1</strain>
    </source>
</reference>
<evidence type="ECO:0000313" key="3">
    <source>
        <dbReference type="Proteomes" id="UP000001175"/>
    </source>
</evidence>
<name>A0A0H3K023_SYNP6</name>
<dbReference type="InterPro" id="IPR036412">
    <property type="entry name" value="HAD-like_sf"/>
</dbReference>
<dbReference type="Gene3D" id="1.10.150.240">
    <property type="entry name" value="Putative phosphatase, domain 2"/>
    <property type="match status" value="1"/>
</dbReference>
<dbReference type="AlphaFoldDB" id="A0A0H3K023"/>
<evidence type="ECO:0008006" key="4">
    <source>
        <dbReference type="Google" id="ProtNLM"/>
    </source>
</evidence>
<dbReference type="EMBL" id="AP008231">
    <property type="protein sequence ID" value="BAD78394.1"/>
    <property type="molecule type" value="Genomic_DNA"/>
</dbReference>
<dbReference type="InterPro" id="IPR023198">
    <property type="entry name" value="PGP-like_dom2"/>
</dbReference>
<dbReference type="NCBIfam" id="TIGR01509">
    <property type="entry name" value="HAD-SF-IA-v3"/>
    <property type="match status" value="1"/>
</dbReference>
<dbReference type="PANTHER" id="PTHR18901:SF38">
    <property type="entry name" value="PSEUDOURIDINE-5'-PHOSPHATASE"/>
    <property type="match status" value="1"/>
</dbReference>